<feature type="compositionally biased region" description="Polar residues" evidence="3">
    <location>
        <begin position="181"/>
        <end position="191"/>
    </location>
</feature>
<evidence type="ECO:0000256" key="2">
    <source>
        <dbReference type="ARBA" id="ARBA00023136"/>
    </source>
</evidence>
<dbReference type="InterPro" id="IPR039431">
    <property type="entry name" value="Vta1/CALS_N"/>
</dbReference>
<evidence type="ECO:0000259" key="4">
    <source>
        <dbReference type="PROSITE" id="PS50238"/>
    </source>
</evidence>
<dbReference type="EMBL" id="UYRR01031160">
    <property type="protein sequence ID" value="VDK46968.1"/>
    <property type="molecule type" value="Genomic_DNA"/>
</dbReference>
<dbReference type="Pfam" id="PF04652">
    <property type="entry name" value="Vta1"/>
    <property type="match status" value="1"/>
</dbReference>
<dbReference type="OrthoDB" id="391137at2759"/>
<dbReference type="PANTHER" id="PTHR46009">
    <property type="entry name" value="VACUOLAR PROTEIN SORTING-ASSOCIATED PROTEIN VTA1 HOMOLOG"/>
    <property type="match status" value="1"/>
</dbReference>
<dbReference type="Gene3D" id="1.25.40.270">
    <property type="entry name" value="Vacuolar protein sorting-associated protein vta1"/>
    <property type="match status" value="1"/>
</dbReference>
<dbReference type="SMART" id="SM00324">
    <property type="entry name" value="RhoGAP"/>
    <property type="match status" value="1"/>
</dbReference>
<dbReference type="PROSITE" id="PS50238">
    <property type="entry name" value="RHOGAP"/>
    <property type="match status" value="1"/>
</dbReference>
<feature type="region of interest" description="Disordered" evidence="3">
    <location>
        <begin position="162"/>
        <end position="228"/>
    </location>
</feature>
<protein>
    <submittedName>
        <fullName evidence="7">Rho-GAP domain-containing protein</fullName>
    </submittedName>
</protein>
<reference evidence="5 6" key="2">
    <citation type="submission" date="2018-11" db="EMBL/GenBank/DDBJ databases">
        <authorList>
            <consortium name="Pathogen Informatics"/>
        </authorList>
    </citation>
    <scope>NUCLEOTIDE SEQUENCE [LARGE SCALE GENOMIC DNA]</scope>
</reference>
<keyword evidence="6" id="KW-1185">Reference proteome</keyword>
<dbReference type="WBParaSite" id="ASIM_0001279901-mRNA-1">
    <property type="protein sequence ID" value="ASIM_0001279901-mRNA-1"/>
    <property type="gene ID" value="ASIM_0001279901"/>
</dbReference>
<proteinExistence type="predicted"/>
<keyword evidence="2" id="KW-0472">Membrane</keyword>
<dbReference type="InterPro" id="IPR023175">
    <property type="entry name" value="Vta1/CALS_N_sf"/>
</dbReference>
<dbReference type="SUPFAM" id="SSF48350">
    <property type="entry name" value="GTPase activation domain, GAP"/>
    <property type="match status" value="1"/>
</dbReference>
<gene>
    <name evidence="5" type="ORF">ASIM_LOCUS12265</name>
</gene>
<feature type="compositionally biased region" description="Low complexity" evidence="3">
    <location>
        <begin position="214"/>
        <end position="228"/>
    </location>
</feature>
<evidence type="ECO:0000256" key="1">
    <source>
        <dbReference type="ARBA" id="ARBA00004308"/>
    </source>
</evidence>
<feature type="domain" description="Rho-GAP" evidence="4">
    <location>
        <begin position="255"/>
        <end position="448"/>
    </location>
</feature>
<dbReference type="AlphaFoldDB" id="A0A0M3JWW0"/>
<dbReference type="Gene3D" id="1.10.555.10">
    <property type="entry name" value="Rho GTPase activation protein"/>
    <property type="match status" value="1"/>
</dbReference>
<comment type="subcellular location">
    <subcellularLocation>
        <location evidence="1">Endomembrane system</location>
    </subcellularLocation>
</comment>
<accession>A0A0M3JWW0</accession>
<organism evidence="7">
    <name type="scientific">Anisakis simplex</name>
    <name type="common">Herring worm</name>
    <dbReference type="NCBI Taxonomy" id="6269"/>
    <lineage>
        <taxon>Eukaryota</taxon>
        <taxon>Metazoa</taxon>
        <taxon>Ecdysozoa</taxon>
        <taxon>Nematoda</taxon>
        <taxon>Chromadorea</taxon>
        <taxon>Rhabditida</taxon>
        <taxon>Spirurina</taxon>
        <taxon>Ascaridomorpha</taxon>
        <taxon>Ascaridoidea</taxon>
        <taxon>Anisakidae</taxon>
        <taxon>Anisakis</taxon>
        <taxon>Anisakis simplex complex</taxon>
    </lineage>
</organism>
<dbReference type="GO" id="GO:0032511">
    <property type="term" value="P:late endosome to vacuole transport via multivesicular body sorting pathway"/>
    <property type="evidence" value="ECO:0007669"/>
    <property type="project" value="InterPro"/>
</dbReference>
<dbReference type="GO" id="GO:0007165">
    <property type="term" value="P:signal transduction"/>
    <property type="evidence" value="ECO:0007669"/>
    <property type="project" value="InterPro"/>
</dbReference>
<sequence>MSSVPQIPQSLRPIAHYVKIANENAARDPIIYYWCLFYAVQTGMALDKSSPGALQYLTSLLSTLEATKKQLAGQEALTQDMVAQAHVENFAVKLFEYADKNDPGHLIDVLTLFGELDENLTATRKYAKWKATYIHNCLKNGETPKPGPPEGEDELADLELHVPPKPDQASSVHPADAGNASAPSTHTQPSSPERPVAPARAQPQVPQHDNASYPESAGSNPAAAAPPSSKLTMDDFIAAQNAAKFAVSDHNVFGVPLSVALSRMPSHDGVLLPVVVRQCIDYVSQYGLETEGVYRISSPKSHLDELEEMANWRKPVHLNDVHDAAGLLKRFLRKLPNNVLTDEMRNTFEKIAAECPCRSLPACRCLVADLLKAQLSKLPPENYTLLAYLFIHSQQIIANSQKNKMGVAALGLILQAALNISQLLLRIFLLNASDLLSQNSDCSVCACI</sequence>
<evidence type="ECO:0000313" key="5">
    <source>
        <dbReference type="EMBL" id="VDK46968.1"/>
    </source>
</evidence>
<name>A0A0M3JWW0_ANISI</name>
<dbReference type="InterPro" id="IPR008936">
    <property type="entry name" value="Rho_GTPase_activation_prot"/>
</dbReference>
<dbReference type="InterPro" id="IPR000198">
    <property type="entry name" value="RhoGAP_dom"/>
</dbReference>
<dbReference type="InterPro" id="IPR044538">
    <property type="entry name" value="Vta1-like"/>
</dbReference>
<evidence type="ECO:0000256" key="3">
    <source>
        <dbReference type="SAM" id="MobiDB-lite"/>
    </source>
</evidence>
<dbReference type="Proteomes" id="UP000267096">
    <property type="component" value="Unassembled WGS sequence"/>
</dbReference>
<dbReference type="GO" id="GO:0005771">
    <property type="term" value="C:multivesicular body"/>
    <property type="evidence" value="ECO:0007669"/>
    <property type="project" value="TreeGrafter"/>
</dbReference>
<dbReference type="Pfam" id="PF00620">
    <property type="entry name" value="RhoGAP"/>
    <property type="match status" value="1"/>
</dbReference>
<evidence type="ECO:0000313" key="6">
    <source>
        <dbReference type="Proteomes" id="UP000267096"/>
    </source>
</evidence>
<reference evidence="7" key="1">
    <citation type="submission" date="2017-02" db="UniProtKB">
        <authorList>
            <consortium name="WormBaseParasite"/>
        </authorList>
    </citation>
    <scope>IDENTIFICATION</scope>
</reference>
<feature type="compositionally biased region" description="Low complexity" evidence="3">
    <location>
        <begin position="194"/>
        <end position="207"/>
    </location>
</feature>
<evidence type="ECO:0000313" key="7">
    <source>
        <dbReference type="WBParaSite" id="ASIM_0001279901-mRNA-1"/>
    </source>
</evidence>
<dbReference type="PANTHER" id="PTHR46009:SF1">
    <property type="entry name" value="VACUOLAR PROTEIN SORTING-ASSOCIATED PROTEIN VTA1 HOMOLOG"/>
    <property type="match status" value="1"/>
</dbReference>